<dbReference type="Proteomes" id="UP000199451">
    <property type="component" value="Unassembled WGS sequence"/>
</dbReference>
<evidence type="ECO:0000256" key="1">
    <source>
        <dbReference type="SAM" id="MobiDB-lite"/>
    </source>
</evidence>
<accession>A0A1G9QNM4</accession>
<dbReference type="Pfam" id="PF24461">
    <property type="entry name" value="DUF7576"/>
    <property type="match status" value="1"/>
</dbReference>
<dbReference type="AlphaFoldDB" id="A0A1G9QNM4"/>
<dbReference type="EMBL" id="FNHL01000001">
    <property type="protein sequence ID" value="SDM12596.1"/>
    <property type="molecule type" value="Genomic_DNA"/>
</dbReference>
<feature type="region of interest" description="Disordered" evidence="1">
    <location>
        <begin position="1"/>
        <end position="36"/>
    </location>
</feature>
<evidence type="ECO:0008006" key="4">
    <source>
        <dbReference type="Google" id="ProtNLM"/>
    </source>
</evidence>
<dbReference type="RefSeq" id="WP_089694571.1">
    <property type="nucleotide sequence ID" value="NZ_FNHL01000001.1"/>
</dbReference>
<reference evidence="3" key="1">
    <citation type="submission" date="2016-10" db="EMBL/GenBank/DDBJ databases">
        <authorList>
            <person name="Varghese N."/>
            <person name="Submissions S."/>
        </authorList>
    </citation>
    <scope>NUCLEOTIDE SEQUENCE [LARGE SCALE GENOMIC DNA]</scope>
    <source>
        <strain evidence="3">CGMCC 1.10119</strain>
    </source>
</reference>
<protein>
    <recommendedName>
        <fullName evidence="4">MYM-type Zinc finger with FCS sequence motif-containing protein</fullName>
    </recommendedName>
</protein>
<dbReference type="STRING" id="660521.SAMN04487949_0953"/>
<name>A0A1G9QNM4_9EURY</name>
<gene>
    <name evidence="2" type="ORF">SAMN04487949_0953</name>
</gene>
<dbReference type="OrthoDB" id="281206at2157"/>
<keyword evidence="3" id="KW-1185">Reference proteome</keyword>
<proteinExistence type="predicted"/>
<sequence>MALSEYTGRTPRGYDQETTVERVAPHQRWDVDGERQGDCSNCGDELQLREKHLLVTLTRKPGRNAERHHLCGQPCLDEWLVD</sequence>
<evidence type="ECO:0000313" key="2">
    <source>
        <dbReference type="EMBL" id="SDM12596.1"/>
    </source>
</evidence>
<feature type="compositionally biased region" description="Basic and acidic residues" evidence="1">
    <location>
        <begin position="12"/>
        <end position="36"/>
    </location>
</feature>
<dbReference type="InterPro" id="IPR055998">
    <property type="entry name" value="DUF7576"/>
</dbReference>
<organism evidence="2 3">
    <name type="scientific">Halogranum gelatinilyticum</name>
    <dbReference type="NCBI Taxonomy" id="660521"/>
    <lineage>
        <taxon>Archaea</taxon>
        <taxon>Methanobacteriati</taxon>
        <taxon>Methanobacteriota</taxon>
        <taxon>Stenosarchaea group</taxon>
        <taxon>Halobacteria</taxon>
        <taxon>Halobacteriales</taxon>
        <taxon>Haloferacaceae</taxon>
    </lineage>
</organism>
<evidence type="ECO:0000313" key="3">
    <source>
        <dbReference type="Proteomes" id="UP000199451"/>
    </source>
</evidence>